<reference evidence="1 2" key="1">
    <citation type="journal article" date="2007" name="Nature">
        <title>Evolution of genes and genomes on the Drosophila phylogeny.</title>
        <authorList>
            <consortium name="Drosophila 12 Genomes Consortium"/>
            <person name="Clark A.G."/>
            <person name="Eisen M.B."/>
            <person name="Smith D.R."/>
            <person name="Bergman C.M."/>
            <person name="Oliver B."/>
            <person name="Markow T.A."/>
            <person name="Kaufman T.C."/>
            <person name="Kellis M."/>
            <person name="Gelbart W."/>
            <person name="Iyer V.N."/>
            <person name="Pollard D.A."/>
            <person name="Sackton T.B."/>
            <person name="Larracuente A.M."/>
            <person name="Singh N.D."/>
            <person name="Abad J.P."/>
            <person name="Abt D.N."/>
            <person name="Adryan B."/>
            <person name="Aguade M."/>
            <person name="Akashi H."/>
            <person name="Anderson W.W."/>
            <person name="Aquadro C.F."/>
            <person name="Ardell D.H."/>
            <person name="Arguello R."/>
            <person name="Artieri C.G."/>
            <person name="Barbash D.A."/>
            <person name="Barker D."/>
            <person name="Barsanti P."/>
            <person name="Batterham P."/>
            <person name="Batzoglou S."/>
            <person name="Begun D."/>
            <person name="Bhutkar A."/>
            <person name="Blanco E."/>
            <person name="Bosak S.A."/>
            <person name="Bradley R.K."/>
            <person name="Brand A.D."/>
            <person name="Brent M.R."/>
            <person name="Brooks A.N."/>
            <person name="Brown R.H."/>
            <person name="Butlin R.K."/>
            <person name="Caggese C."/>
            <person name="Calvi B.R."/>
            <person name="Bernardo de Carvalho A."/>
            <person name="Caspi A."/>
            <person name="Castrezana S."/>
            <person name="Celniker S.E."/>
            <person name="Chang J.L."/>
            <person name="Chapple C."/>
            <person name="Chatterji S."/>
            <person name="Chinwalla A."/>
            <person name="Civetta A."/>
            <person name="Clifton S.W."/>
            <person name="Comeron J.M."/>
            <person name="Costello J.C."/>
            <person name="Coyne J.A."/>
            <person name="Daub J."/>
            <person name="David R.G."/>
            <person name="Delcher A.L."/>
            <person name="Delehaunty K."/>
            <person name="Do C.B."/>
            <person name="Ebling H."/>
            <person name="Edwards K."/>
            <person name="Eickbush T."/>
            <person name="Evans J.D."/>
            <person name="Filipski A."/>
            <person name="Findeiss S."/>
            <person name="Freyhult E."/>
            <person name="Fulton L."/>
            <person name="Fulton R."/>
            <person name="Garcia A.C."/>
            <person name="Gardiner A."/>
            <person name="Garfield D.A."/>
            <person name="Garvin B.E."/>
            <person name="Gibson G."/>
            <person name="Gilbert D."/>
            <person name="Gnerre S."/>
            <person name="Godfrey J."/>
            <person name="Good R."/>
            <person name="Gotea V."/>
            <person name="Gravely B."/>
            <person name="Greenberg A.J."/>
            <person name="Griffiths-Jones S."/>
            <person name="Gross S."/>
            <person name="Guigo R."/>
            <person name="Gustafson E.A."/>
            <person name="Haerty W."/>
            <person name="Hahn M.W."/>
            <person name="Halligan D.L."/>
            <person name="Halpern A.L."/>
            <person name="Halter G.M."/>
            <person name="Han M.V."/>
            <person name="Heger A."/>
            <person name="Hillier L."/>
            <person name="Hinrichs A.S."/>
            <person name="Holmes I."/>
            <person name="Hoskins R.A."/>
            <person name="Hubisz M.J."/>
            <person name="Hultmark D."/>
            <person name="Huntley M.A."/>
            <person name="Jaffe D.B."/>
            <person name="Jagadeeshan S."/>
            <person name="Jeck W.R."/>
            <person name="Johnson J."/>
            <person name="Jones C.D."/>
            <person name="Jordan W.C."/>
            <person name="Karpen G.H."/>
            <person name="Kataoka E."/>
            <person name="Keightley P.D."/>
            <person name="Kheradpour P."/>
            <person name="Kirkness E.F."/>
            <person name="Koerich L.B."/>
            <person name="Kristiansen K."/>
            <person name="Kudrna D."/>
            <person name="Kulathinal R.J."/>
            <person name="Kumar S."/>
            <person name="Kwok R."/>
            <person name="Lander E."/>
            <person name="Langley C.H."/>
            <person name="Lapoint R."/>
            <person name="Lazzaro B.P."/>
            <person name="Lee S.J."/>
            <person name="Levesque L."/>
            <person name="Li R."/>
            <person name="Lin C.F."/>
            <person name="Lin M.F."/>
            <person name="Lindblad-Toh K."/>
            <person name="Llopart A."/>
            <person name="Long M."/>
            <person name="Low L."/>
            <person name="Lozovsky E."/>
            <person name="Lu J."/>
            <person name="Luo M."/>
            <person name="Machado C.A."/>
            <person name="Makalowski W."/>
            <person name="Marzo M."/>
            <person name="Matsuda M."/>
            <person name="Matzkin L."/>
            <person name="McAllister B."/>
            <person name="McBride C.S."/>
            <person name="McKernan B."/>
            <person name="McKernan K."/>
            <person name="Mendez-Lago M."/>
            <person name="Minx P."/>
            <person name="Mollenhauer M.U."/>
            <person name="Montooth K."/>
            <person name="Mount S.M."/>
            <person name="Mu X."/>
            <person name="Myers E."/>
            <person name="Negre B."/>
            <person name="Newfeld S."/>
            <person name="Nielsen R."/>
            <person name="Noor M.A."/>
            <person name="O'Grady P."/>
            <person name="Pachter L."/>
            <person name="Papaceit M."/>
            <person name="Parisi M.J."/>
            <person name="Parisi M."/>
            <person name="Parts L."/>
            <person name="Pedersen J.S."/>
            <person name="Pesole G."/>
            <person name="Phillippy A.M."/>
            <person name="Ponting C.P."/>
            <person name="Pop M."/>
            <person name="Porcelli D."/>
            <person name="Powell J.R."/>
            <person name="Prohaska S."/>
            <person name="Pruitt K."/>
            <person name="Puig M."/>
            <person name="Quesneville H."/>
            <person name="Ram K.R."/>
            <person name="Rand D."/>
            <person name="Rasmussen M.D."/>
            <person name="Reed L.K."/>
            <person name="Reenan R."/>
            <person name="Reily A."/>
            <person name="Remington K.A."/>
            <person name="Rieger T.T."/>
            <person name="Ritchie M.G."/>
            <person name="Robin C."/>
            <person name="Rogers Y.H."/>
            <person name="Rohde C."/>
            <person name="Rozas J."/>
            <person name="Rubenfield M.J."/>
            <person name="Ruiz A."/>
            <person name="Russo S."/>
            <person name="Salzberg S.L."/>
            <person name="Sanchez-Gracia A."/>
            <person name="Saranga D.J."/>
            <person name="Sato H."/>
            <person name="Schaeffer S.W."/>
            <person name="Schatz M.C."/>
            <person name="Schlenke T."/>
            <person name="Schwartz R."/>
            <person name="Segarra C."/>
            <person name="Singh R.S."/>
            <person name="Sirot L."/>
            <person name="Sirota M."/>
            <person name="Sisneros N.B."/>
            <person name="Smith C.D."/>
            <person name="Smith T.F."/>
            <person name="Spieth J."/>
            <person name="Stage D.E."/>
            <person name="Stark A."/>
            <person name="Stephan W."/>
            <person name="Strausberg R.L."/>
            <person name="Strempel S."/>
            <person name="Sturgill D."/>
            <person name="Sutton G."/>
            <person name="Sutton G.G."/>
            <person name="Tao W."/>
            <person name="Teichmann S."/>
            <person name="Tobari Y.N."/>
            <person name="Tomimura Y."/>
            <person name="Tsolas J.M."/>
            <person name="Valente V.L."/>
            <person name="Venter E."/>
            <person name="Venter J.C."/>
            <person name="Vicario S."/>
            <person name="Vieira F.G."/>
            <person name="Vilella A.J."/>
            <person name="Villasante A."/>
            <person name="Walenz B."/>
            <person name="Wang J."/>
            <person name="Wasserman M."/>
            <person name="Watts T."/>
            <person name="Wilson D."/>
            <person name="Wilson R.K."/>
            <person name="Wing R.A."/>
            <person name="Wolfner M.F."/>
            <person name="Wong A."/>
            <person name="Wong G.K."/>
            <person name="Wu C.I."/>
            <person name="Wu G."/>
            <person name="Yamamoto D."/>
            <person name="Yang H.P."/>
            <person name="Yang S.P."/>
            <person name="Yorke J.A."/>
            <person name="Yoshida K."/>
            <person name="Zdobnov E."/>
            <person name="Zhang P."/>
            <person name="Zhang Y."/>
            <person name="Zimin A.V."/>
            <person name="Baldwin J."/>
            <person name="Abdouelleil A."/>
            <person name="Abdulkadir J."/>
            <person name="Abebe A."/>
            <person name="Abera B."/>
            <person name="Abreu J."/>
            <person name="Acer S.C."/>
            <person name="Aftuck L."/>
            <person name="Alexander A."/>
            <person name="An P."/>
            <person name="Anderson E."/>
            <person name="Anderson S."/>
            <person name="Arachi H."/>
            <person name="Azer M."/>
            <person name="Bachantsang P."/>
            <person name="Barry A."/>
            <person name="Bayul T."/>
            <person name="Berlin A."/>
            <person name="Bessette D."/>
            <person name="Bloom T."/>
            <person name="Blye J."/>
            <person name="Boguslavskiy L."/>
            <person name="Bonnet C."/>
            <person name="Boukhgalter B."/>
            <person name="Bourzgui I."/>
            <person name="Brown A."/>
            <person name="Cahill P."/>
            <person name="Channer S."/>
            <person name="Cheshatsang Y."/>
            <person name="Chuda L."/>
            <person name="Citroen M."/>
            <person name="Collymore A."/>
            <person name="Cooke P."/>
            <person name="Costello M."/>
            <person name="D'Aco K."/>
            <person name="Daza R."/>
            <person name="De Haan G."/>
            <person name="DeGray S."/>
            <person name="DeMaso C."/>
            <person name="Dhargay N."/>
            <person name="Dooley K."/>
            <person name="Dooley E."/>
            <person name="Doricent M."/>
            <person name="Dorje P."/>
            <person name="Dorjee K."/>
            <person name="Dupes A."/>
            <person name="Elong R."/>
            <person name="Falk J."/>
            <person name="Farina A."/>
            <person name="Faro S."/>
            <person name="Ferguson D."/>
            <person name="Fisher S."/>
            <person name="Foley C.D."/>
            <person name="Franke A."/>
            <person name="Friedrich D."/>
            <person name="Gadbois L."/>
            <person name="Gearin G."/>
            <person name="Gearin C.R."/>
            <person name="Giannoukos G."/>
            <person name="Goode T."/>
            <person name="Graham J."/>
            <person name="Grandbois E."/>
            <person name="Grewal S."/>
            <person name="Gyaltsen K."/>
            <person name="Hafez N."/>
            <person name="Hagos B."/>
            <person name="Hall J."/>
            <person name="Henson C."/>
            <person name="Hollinger A."/>
            <person name="Honan T."/>
            <person name="Huard M.D."/>
            <person name="Hughes L."/>
            <person name="Hurhula B."/>
            <person name="Husby M.E."/>
            <person name="Kamat A."/>
            <person name="Kanga B."/>
            <person name="Kashin S."/>
            <person name="Khazanovich D."/>
            <person name="Kisner P."/>
            <person name="Lance K."/>
            <person name="Lara M."/>
            <person name="Lee W."/>
            <person name="Lennon N."/>
            <person name="Letendre F."/>
            <person name="LeVine R."/>
            <person name="Lipovsky A."/>
            <person name="Liu X."/>
            <person name="Liu J."/>
            <person name="Liu S."/>
            <person name="Lokyitsang T."/>
            <person name="Lokyitsang Y."/>
            <person name="Lubonja R."/>
            <person name="Lui A."/>
            <person name="MacDonald P."/>
            <person name="Magnisalis V."/>
            <person name="Maru K."/>
            <person name="Matthews C."/>
            <person name="McCusker W."/>
            <person name="McDonough S."/>
            <person name="Mehta T."/>
            <person name="Meldrim J."/>
            <person name="Meneus L."/>
            <person name="Mihai O."/>
            <person name="Mihalev A."/>
            <person name="Mihova T."/>
            <person name="Mittelman R."/>
            <person name="Mlenga V."/>
            <person name="Montmayeur A."/>
            <person name="Mulrain L."/>
            <person name="Navidi A."/>
            <person name="Naylor J."/>
            <person name="Negash T."/>
            <person name="Nguyen T."/>
            <person name="Nguyen N."/>
            <person name="Nicol R."/>
            <person name="Norbu C."/>
            <person name="Norbu N."/>
            <person name="Novod N."/>
            <person name="O'Neill B."/>
            <person name="Osman S."/>
            <person name="Markiewicz E."/>
            <person name="Oyono O.L."/>
            <person name="Patti C."/>
            <person name="Phunkhang P."/>
            <person name="Pierre F."/>
            <person name="Priest M."/>
            <person name="Raghuraman S."/>
            <person name="Rege F."/>
            <person name="Reyes R."/>
            <person name="Rise C."/>
            <person name="Rogov P."/>
            <person name="Ross K."/>
            <person name="Ryan E."/>
            <person name="Settipalli S."/>
            <person name="Shea T."/>
            <person name="Sherpa N."/>
            <person name="Shi L."/>
            <person name="Shih D."/>
            <person name="Sparrow T."/>
            <person name="Spaulding J."/>
            <person name="Stalker J."/>
            <person name="Stange-Thomann N."/>
            <person name="Stavropoulos S."/>
            <person name="Stone C."/>
            <person name="Strader C."/>
            <person name="Tesfaye S."/>
            <person name="Thomson T."/>
            <person name="Thoulutsang Y."/>
            <person name="Thoulutsang D."/>
            <person name="Topham K."/>
            <person name="Topping I."/>
            <person name="Tsamla T."/>
            <person name="Vassiliev H."/>
            <person name="Vo A."/>
            <person name="Wangchuk T."/>
            <person name="Wangdi T."/>
            <person name="Weiand M."/>
            <person name="Wilkinson J."/>
            <person name="Wilson A."/>
            <person name="Yadav S."/>
            <person name="Young G."/>
            <person name="Yu Q."/>
            <person name="Zembek L."/>
            <person name="Zhong D."/>
            <person name="Zimmer A."/>
            <person name="Zwirko Z."/>
            <person name="Jaffe D.B."/>
            <person name="Alvarez P."/>
            <person name="Brockman W."/>
            <person name="Butler J."/>
            <person name="Chin C."/>
            <person name="Gnerre S."/>
            <person name="Grabherr M."/>
            <person name="Kleber M."/>
            <person name="Mauceli E."/>
            <person name="MacCallum I."/>
        </authorList>
    </citation>
    <scope>NUCLEOTIDE SEQUENCE [LARGE SCALE GENOMIC DNA]</scope>
    <source>
        <strain evidence="2">white501</strain>
    </source>
</reference>
<evidence type="ECO:0000313" key="1">
    <source>
        <dbReference type="EMBL" id="EDX05790.1"/>
    </source>
</evidence>
<dbReference type="PhylomeDB" id="B4Q4W8"/>
<protein>
    <submittedName>
        <fullName evidence="1">GD21615</fullName>
    </submittedName>
</protein>
<dbReference type="AlphaFoldDB" id="B4Q4W8"/>
<keyword evidence="2" id="KW-1185">Reference proteome</keyword>
<dbReference type="EMBL" id="CM000361">
    <property type="protein sequence ID" value="EDX05790.1"/>
    <property type="molecule type" value="Genomic_DNA"/>
</dbReference>
<sequence length="96" mass="10958">MADGRYEEVTSMIEVNIGLGESIVRMQLLILTSLGSVKGTSTVAVRRITMKDDQPVKQRYYPKNPKMQVEINAKVDELLERLYYGVLPRVSWLITI</sequence>
<accession>B4Q4W8</accession>
<gene>
    <name evidence="1" type="primary">Dsim\GD21615</name>
    <name evidence="1" type="ORF">Dsim_GD21615</name>
</gene>
<name>B4Q4W8_DROSI</name>
<proteinExistence type="predicted"/>
<evidence type="ECO:0000313" key="2">
    <source>
        <dbReference type="Proteomes" id="UP000000304"/>
    </source>
</evidence>
<dbReference type="Proteomes" id="UP000000304">
    <property type="component" value="Chromosome 2L"/>
</dbReference>
<organism evidence="1 2">
    <name type="scientific">Drosophila simulans</name>
    <name type="common">Fruit fly</name>
    <dbReference type="NCBI Taxonomy" id="7240"/>
    <lineage>
        <taxon>Eukaryota</taxon>
        <taxon>Metazoa</taxon>
        <taxon>Ecdysozoa</taxon>
        <taxon>Arthropoda</taxon>
        <taxon>Hexapoda</taxon>
        <taxon>Insecta</taxon>
        <taxon>Pterygota</taxon>
        <taxon>Neoptera</taxon>
        <taxon>Endopterygota</taxon>
        <taxon>Diptera</taxon>
        <taxon>Brachycera</taxon>
        <taxon>Muscomorpha</taxon>
        <taxon>Ephydroidea</taxon>
        <taxon>Drosophilidae</taxon>
        <taxon>Drosophila</taxon>
        <taxon>Sophophora</taxon>
    </lineage>
</organism>
<dbReference type="HOGENOM" id="CLU_2361974_0_0_1"/>